<reference evidence="2" key="1">
    <citation type="submission" date="2023-03" db="EMBL/GenBank/DDBJ databases">
        <title>Massive genome expansion in bonnet fungi (Mycena s.s.) driven by repeated elements and novel gene families across ecological guilds.</title>
        <authorList>
            <consortium name="Lawrence Berkeley National Laboratory"/>
            <person name="Harder C.B."/>
            <person name="Miyauchi S."/>
            <person name="Viragh M."/>
            <person name="Kuo A."/>
            <person name="Thoen E."/>
            <person name="Andreopoulos B."/>
            <person name="Lu D."/>
            <person name="Skrede I."/>
            <person name="Drula E."/>
            <person name="Henrissat B."/>
            <person name="Morin E."/>
            <person name="Kohler A."/>
            <person name="Barry K."/>
            <person name="LaButti K."/>
            <person name="Morin E."/>
            <person name="Salamov A."/>
            <person name="Lipzen A."/>
            <person name="Mereny Z."/>
            <person name="Hegedus B."/>
            <person name="Baldrian P."/>
            <person name="Stursova M."/>
            <person name="Weitz H."/>
            <person name="Taylor A."/>
            <person name="Grigoriev I.V."/>
            <person name="Nagy L.G."/>
            <person name="Martin F."/>
            <person name="Kauserud H."/>
        </authorList>
    </citation>
    <scope>NUCLEOTIDE SEQUENCE</scope>
    <source>
        <strain evidence="2">9284</strain>
    </source>
</reference>
<gene>
    <name evidence="2" type="ORF">FB45DRAFT_1066873</name>
</gene>
<dbReference type="Proteomes" id="UP001221142">
    <property type="component" value="Unassembled WGS sequence"/>
</dbReference>
<comment type="caution">
    <text evidence="2">The sequence shown here is derived from an EMBL/GenBank/DDBJ whole genome shotgun (WGS) entry which is preliminary data.</text>
</comment>
<name>A0AAD7B3B0_9AGAR</name>
<organism evidence="2 3">
    <name type="scientific">Roridomyces roridus</name>
    <dbReference type="NCBI Taxonomy" id="1738132"/>
    <lineage>
        <taxon>Eukaryota</taxon>
        <taxon>Fungi</taxon>
        <taxon>Dikarya</taxon>
        <taxon>Basidiomycota</taxon>
        <taxon>Agaricomycotina</taxon>
        <taxon>Agaricomycetes</taxon>
        <taxon>Agaricomycetidae</taxon>
        <taxon>Agaricales</taxon>
        <taxon>Marasmiineae</taxon>
        <taxon>Mycenaceae</taxon>
        <taxon>Roridomyces</taxon>
    </lineage>
</organism>
<proteinExistence type="predicted"/>
<dbReference type="AlphaFoldDB" id="A0AAD7B3B0"/>
<dbReference type="EMBL" id="JARKIF010000040">
    <property type="protein sequence ID" value="KAJ7609483.1"/>
    <property type="molecule type" value="Genomic_DNA"/>
</dbReference>
<protein>
    <submittedName>
        <fullName evidence="2">Uncharacterized protein</fullName>
    </submittedName>
</protein>
<accession>A0AAD7B3B0</accession>
<evidence type="ECO:0000313" key="3">
    <source>
        <dbReference type="Proteomes" id="UP001221142"/>
    </source>
</evidence>
<sequence length="360" mass="39055">MPKATLATIPQELRSTILSALTSFSDLHSAILSTRHLHAAFKAHRRKVLSSVGRNLLGSLFTEALLLARCQEKRDGSEALKVKGLSSSTVRLLLKNAEMVCELQRVMFGLLQEGGGGFDVYNKASLTKFARAPPEISPSNSESLRFKSAAYRFTVFCLLSTVDARIAFLARFPKLQVLELSHFVSGLWTLVSVIRGHALETNADWYTASHILSTGPSDILGLWSLKTTRDTRFKAALKAASTSSTGGDDDDDDDDDDFMGEWCALMDRQGFPRECSESEFHSASATAYGSSSRPVGKAAILDGVNERVGVLLKREEVLGLGGVELKAGVGNGKEKEKETGGNSKAKKRKARVPVLDDPFG</sequence>
<keyword evidence="3" id="KW-1185">Reference proteome</keyword>
<evidence type="ECO:0000313" key="2">
    <source>
        <dbReference type="EMBL" id="KAJ7609483.1"/>
    </source>
</evidence>
<evidence type="ECO:0000256" key="1">
    <source>
        <dbReference type="SAM" id="MobiDB-lite"/>
    </source>
</evidence>
<feature type="region of interest" description="Disordered" evidence="1">
    <location>
        <begin position="327"/>
        <end position="360"/>
    </location>
</feature>